<gene>
    <name evidence="2" type="ordered locus">LFE_2384</name>
</gene>
<dbReference type="KEGG" id="lfc:LFE_2384"/>
<dbReference type="eggNOG" id="COG1664">
    <property type="taxonomic scope" value="Bacteria"/>
</dbReference>
<evidence type="ECO:0000256" key="1">
    <source>
        <dbReference type="ARBA" id="ARBA00044755"/>
    </source>
</evidence>
<dbReference type="Proteomes" id="UP000007382">
    <property type="component" value="Chromosome"/>
</dbReference>
<dbReference type="PATRIC" id="fig|1162668.3.peg.2834"/>
<dbReference type="EMBL" id="AP012342">
    <property type="protein sequence ID" value="BAM08055.1"/>
    <property type="molecule type" value="Genomic_DNA"/>
</dbReference>
<protein>
    <recommendedName>
        <fullName evidence="4">Cell shape determination protein</fullName>
    </recommendedName>
</protein>
<evidence type="ECO:0000313" key="2">
    <source>
        <dbReference type="EMBL" id="BAM08055.1"/>
    </source>
</evidence>
<reference evidence="2 3" key="1">
    <citation type="journal article" date="2012" name="J. Bacteriol.">
        <title>Complete Genome Sequence of Leptospirillum ferrooxidans Strain C2-3, Isolated from a Fresh Volcanic Ash Deposit on the Island of Miyake, Japan.</title>
        <authorList>
            <person name="Fujimura R."/>
            <person name="Sato Y."/>
            <person name="Nishizawa T."/>
            <person name="Oshima K."/>
            <person name="Kim S.-W."/>
            <person name="Hattori M."/>
            <person name="Kamijo T."/>
            <person name="Ohta H."/>
        </authorList>
    </citation>
    <scope>NUCLEOTIDE SEQUENCE [LARGE SCALE GENOMIC DNA]</scope>
    <source>
        <strain evidence="2 3">C2-3</strain>
    </source>
</reference>
<dbReference type="STRING" id="1162668.LFE_2384"/>
<keyword evidence="3" id="KW-1185">Reference proteome</keyword>
<dbReference type="HOGENOM" id="CLU_072799_6_5_0"/>
<comment type="similarity">
    <text evidence="1">Belongs to the bactofilin family.</text>
</comment>
<name>I0IS06_LEPFC</name>
<dbReference type="OrthoDB" id="9789407at2"/>
<organism evidence="2 3">
    <name type="scientific">Leptospirillum ferrooxidans (strain C2-3)</name>
    <dbReference type="NCBI Taxonomy" id="1162668"/>
    <lineage>
        <taxon>Bacteria</taxon>
        <taxon>Pseudomonadati</taxon>
        <taxon>Nitrospirota</taxon>
        <taxon>Nitrospiria</taxon>
        <taxon>Nitrospirales</taxon>
        <taxon>Nitrospiraceae</taxon>
        <taxon>Leptospirillum</taxon>
    </lineage>
</organism>
<accession>I0IS06</accession>
<dbReference type="PANTHER" id="PTHR35024">
    <property type="entry name" value="HYPOTHETICAL CYTOSOLIC PROTEIN"/>
    <property type="match status" value="1"/>
</dbReference>
<dbReference type="AlphaFoldDB" id="I0IS06"/>
<evidence type="ECO:0008006" key="4">
    <source>
        <dbReference type="Google" id="ProtNLM"/>
    </source>
</evidence>
<sequence>MSSESNSFKNQSGLSGKNITAFLGKETYFKGVIQFEGTMRIDGKVDGEIISNHTLIIGETAEIDGAVRVRTVVCGGQITGEIESGDSLHLVKPSKVRAKIQTRSLLVEEGVIFNGQCEMPEAGSGESDKTRK</sequence>
<dbReference type="PANTHER" id="PTHR35024:SF4">
    <property type="entry name" value="POLYMER-FORMING CYTOSKELETAL PROTEIN"/>
    <property type="match status" value="1"/>
</dbReference>
<dbReference type="Pfam" id="PF04519">
    <property type="entry name" value="Bactofilin"/>
    <property type="match status" value="1"/>
</dbReference>
<reference evidence="3" key="2">
    <citation type="submission" date="2012-03" db="EMBL/GenBank/DDBJ databases">
        <title>The complete genome sequence of the pioneer microbe on fresh volcanic deposit, Leptospirillum ferrooxidans strain C2-3.</title>
        <authorList>
            <person name="Fujimura R."/>
            <person name="Sato Y."/>
            <person name="Nishizawa T."/>
            <person name="Nanba K."/>
            <person name="Oshima K."/>
            <person name="Hattori M."/>
            <person name="Kamijo T."/>
            <person name="Ohta H."/>
        </authorList>
    </citation>
    <scope>NUCLEOTIDE SEQUENCE [LARGE SCALE GENOMIC DNA]</scope>
    <source>
        <strain evidence="3">C2-3</strain>
    </source>
</reference>
<proteinExistence type="inferred from homology"/>
<dbReference type="InterPro" id="IPR007607">
    <property type="entry name" value="BacA/B"/>
</dbReference>
<evidence type="ECO:0000313" key="3">
    <source>
        <dbReference type="Proteomes" id="UP000007382"/>
    </source>
</evidence>
<dbReference type="RefSeq" id="WP_014450538.1">
    <property type="nucleotide sequence ID" value="NC_017094.1"/>
</dbReference>